<protein>
    <submittedName>
        <fullName evidence="1">Uncharacterized protein</fullName>
    </submittedName>
</protein>
<evidence type="ECO:0000313" key="1">
    <source>
        <dbReference type="EMBL" id="TBF16960.1"/>
    </source>
</evidence>
<proteinExistence type="predicted"/>
<sequence length="72" mass="7932">MTEHYSHLTDDEIMAEGAKIAEERAQGKIISVDELCARLGITLETALALAAEEASRIHGRPMRIEVLPDCLQ</sequence>
<dbReference type="Proteomes" id="UP000291892">
    <property type="component" value="Unassembled WGS sequence"/>
</dbReference>
<evidence type="ECO:0000313" key="2">
    <source>
        <dbReference type="Proteomes" id="UP000291892"/>
    </source>
</evidence>
<dbReference type="AlphaFoldDB" id="A0AAE8U0U8"/>
<reference evidence="1 2" key="1">
    <citation type="submission" date="2019-02" db="EMBL/GenBank/DDBJ databases">
        <title>The genomic architecture of introgression among sibling species of bacteria.</title>
        <authorList>
            <person name="Cavassim M.I.A."/>
            <person name="Moeskjaer S."/>
            <person name="Moslemi C."/>
            <person name="Fields B."/>
            <person name="Bachmann A."/>
            <person name="Vilhjalmsson B."/>
            <person name="Schierup M.H."/>
            <person name="Young J.P.W."/>
            <person name="Andersen S.U."/>
        </authorList>
    </citation>
    <scope>NUCLEOTIDE SEQUENCE [LARGE SCALE GENOMIC DNA]</scope>
    <source>
        <strain evidence="1 2">SM42</strain>
    </source>
</reference>
<name>A0AAE8U0U8_9HYPH</name>
<accession>A0AAE8U0U8</accession>
<organism evidence="1 2">
    <name type="scientific">Rhizobium ruizarguesonis</name>
    <dbReference type="NCBI Taxonomy" id="2081791"/>
    <lineage>
        <taxon>Bacteria</taxon>
        <taxon>Pseudomonadati</taxon>
        <taxon>Pseudomonadota</taxon>
        <taxon>Alphaproteobacteria</taxon>
        <taxon>Hyphomicrobiales</taxon>
        <taxon>Rhizobiaceae</taxon>
        <taxon>Rhizobium/Agrobacterium group</taxon>
        <taxon>Rhizobium</taxon>
    </lineage>
</organism>
<dbReference type="RefSeq" id="WP_130815843.1">
    <property type="nucleotide sequence ID" value="NZ_SIKX01000001.1"/>
</dbReference>
<gene>
    <name evidence="1" type="ORF">ELG94_00475</name>
</gene>
<dbReference type="EMBL" id="SIKX01000001">
    <property type="protein sequence ID" value="TBF16960.1"/>
    <property type="molecule type" value="Genomic_DNA"/>
</dbReference>
<comment type="caution">
    <text evidence="1">The sequence shown here is derived from an EMBL/GenBank/DDBJ whole genome shotgun (WGS) entry which is preliminary data.</text>
</comment>